<gene>
    <name evidence="6" type="ORF">QR680_002618</name>
</gene>
<keyword evidence="7" id="KW-1185">Reference proteome</keyword>
<dbReference type="InterPro" id="IPR018499">
    <property type="entry name" value="Tetraspanin/Peripherin"/>
</dbReference>
<protein>
    <recommendedName>
        <fullName evidence="8">Tetraspanin</fullName>
    </recommendedName>
</protein>
<feature type="transmembrane region" description="Helical" evidence="5">
    <location>
        <begin position="156"/>
        <end position="179"/>
    </location>
</feature>
<proteinExistence type="predicted"/>
<keyword evidence="4 5" id="KW-0472">Membrane</keyword>
<evidence type="ECO:0000256" key="2">
    <source>
        <dbReference type="ARBA" id="ARBA00022692"/>
    </source>
</evidence>
<dbReference type="EMBL" id="JAUCMV010000005">
    <property type="protein sequence ID" value="KAK0398490.1"/>
    <property type="molecule type" value="Genomic_DNA"/>
</dbReference>
<evidence type="ECO:0000313" key="7">
    <source>
        <dbReference type="Proteomes" id="UP001175271"/>
    </source>
</evidence>
<dbReference type="GO" id="GO:0016020">
    <property type="term" value="C:membrane"/>
    <property type="evidence" value="ECO:0007669"/>
    <property type="project" value="UniProtKB-SubCell"/>
</dbReference>
<accession>A0AA39H3D4</accession>
<feature type="transmembrane region" description="Helical" evidence="5">
    <location>
        <begin position="12"/>
        <end position="36"/>
    </location>
</feature>
<organism evidence="6 7">
    <name type="scientific">Steinernema hermaphroditum</name>
    <dbReference type="NCBI Taxonomy" id="289476"/>
    <lineage>
        <taxon>Eukaryota</taxon>
        <taxon>Metazoa</taxon>
        <taxon>Ecdysozoa</taxon>
        <taxon>Nematoda</taxon>
        <taxon>Chromadorea</taxon>
        <taxon>Rhabditida</taxon>
        <taxon>Tylenchina</taxon>
        <taxon>Panagrolaimomorpha</taxon>
        <taxon>Strongyloidoidea</taxon>
        <taxon>Steinernematidae</taxon>
        <taxon>Steinernema</taxon>
    </lineage>
</organism>
<dbReference type="Proteomes" id="UP001175271">
    <property type="component" value="Unassembled WGS sequence"/>
</dbReference>
<evidence type="ECO:0000256" key="5">
    <source>
        <dbReference type="SAM" id="Phobius"/>
    </source>
</evidence>
<comment type="subcellular location">
    <subcellularLocation>
        <location evidence="1">Membrane</location>
        <topology evidence="1">Multi-pass membrane protein</topology>
    </subcellularLocation>
</comment>
<feature type="transmembrane region" description="Helical" evidence="5">
    <location>
        <begin position="89"/>
        <end position="112"/>
    </location>
</feature>
<comment type="caution">
    <text evidence="6">The sequence shown here is derived from an EMBL/GenBank/DDBJ whole genome shotgun (WGS) entry which is preliminary data.</text>
</comment>
<reference evidence="6" key="1">
    <citation type="submission" date="2023-06" db="EMBL/GenBank/DDBJ databases">
        <title>Genomic analysis of the entomopathogenic nematode Steinernema hermaphroditum.</title>
        <authorList>
            <person name="Schwarz E.M."/>
            <person name="Heppert J.K."/>
            <person name="Baniya A."/>
            <person name="Schwartz H.T."/>
            <person name="Tan C.-H."/>
            <person name="Antoshechkin I."/>
            <person name="Sternberg P.W."/>
            <person name="Goodrich-Blair H."/>
            <person name="Dillman A.R."/>
        </authorList>
    </citation>
    <scope>NUCLEOTIDE SEQUENCE</scope>
    <source>
        <strain evidence="6">PS9179</strain>
        <tissue evidence="6">Whole animal</tissue>
    </source>
</reference>
<evidence type="ECO:0000313" key="6">
    <source>
        <dbReference type="EMBL" id="KAK0398490.1"/>
    </source>
</evidence>
<dbReference type="AlphaFoldDB" id="A0AA39H3D4"/>
<evidence type="ECO:0008006" key="8">
    <source>
        <dbReference type="Google" id="ProtNLM"/>
    </source>
</evidence>
<dbReference type="Pfam" id="PF00335">
    <property type="entry name" value="Tetraspanin"/>
    <property type="match status" value="1"/>
</dbReference>
<evidence type="ECO:0000256" key="1">
    <source>
        <dbReference type="ARBA" id="ARBA00004141"/>
    </source>
</evidence>
<evidence type="ECO:0000256" key="4">
    <source>
        <dbReference type="ARBA" id="ARBA00023136"/>
    </source>
</evidence>
<keyword evidence="2 5" id="KW-0812">Transmembrane</keyword>
<evidence type="ECO:0000256" key="3">
    <source>
        <dbReference type="ARBA" id="ARBA00022989"/>
    </source>
</evidence>
<feature type="transmembrane region" description="Helical" evidence="5">
    <location>
        <begin position="56"/>
        <end position="82"/>
    </location>
</feature>
<sequence length="196" mass="21859">MFFSPVVFRCIRYGALTVNVLLATVAIALFAVTVSTTFWPPKPTVTVEPINKHHQFVSAILCLCAFSLFILCLAVFGVISILVRSSFCLLTYLTGLLVLISIQVLAAVFSVASKPHLHDKFVQDWKLNVTDCARMHDASLTDGCRAWYKLLDSEGLLFASQVMLLCLELFSMVLCGIVCERVTRMEQAKIMEEEDD</sequence>
<keyword evidence="3 5" id="KW-1133">Transmembrane helix</keyword>
<name>A0AA39H3D4_9BILA</name>